<dbReference type="SUPFAM" id="SSF88659">
    <property type="entry name" value="Sigma3 and sigma4 domains of RNA polymerase sigma factors"/>
    <property type="match status" value="1"/>
</dbReference>
<evidence type="ECO:0000256" key="3">
    <source>
        <dbReference type="ARBA" id="ARBA00023082"/>
    </source>
</evidence>
<dbReference type="Gene3D" id="1.10.1740.10">
    <property type="match status" value="1"/>
</dbReference>
<evidence type="ECO:0000313" key="8">
    <source>
        <dbReference type="Proteomes" id="UP000652176"/>
    </source>
</evidence>
<dbReference type="InterPro" id="IPR039425">
    <property type="entry name" value="RNA_pol_sigma-70-like"/>
</dbReference>
<gene>
    <name evidence="7" type="ORF">IE877_05015</name>
</gene>
<dbReference type="SUPFAM" id="SSF88946">
    <property type="entry name" value="Sigma2 domain of RNA polymerase sigma factors"/>
    <property type="match status" value="1"/>
</dbReference>
<protein>
    <submittedName>
        <fullName evidence="7">RNA polymerase sigma factor</fullName>
    </submittedName>
</protein>
<dbReference type="InterPro" id="IPR007627">
    <property type="entry name" value="RNA_pol_sigma70_r2"/>
</dbReference>
<reference evidence="7 8" key="1">
    <citation type="submission" date="2020-09" db="EMBL/GenBank/DDBJ databases">
        <title>Methylomonas albis sp. nov. and Methylomonas fluvii sp. nov.: Two cold-adapted methanotrophs from the River Elbe and an amended description of Methylovulum psychrotolerans strain Eb1.</title>
        <authorList>
            <person name="Bussmann I.K."/>
            <person name="Klings K.-W."/>
            <person name="Warnstedt J."/>
            <person name="Hoppert M."/>
            <person name="Saborowski A."/>
            <person name="Horn F."/>
            <person name="Liebner S."/>
        </authorList>
    </citation>
    <scope>NUCLEOTIDE SEQUENCE [LARGE SCALE GENOMIC DNA]</scope>
    <source>
        <strain evidence="7 8">EbA</strain>
    </source>
</reference>
<evidence type="ECO:0000256" key="2">
    <source>
        <dbReference type="ARBA" id="ARBA00023015"/>
    </source>
</evidence>
<dbReference type="Pfam" id="PF04542">
    <property type="entry name" value="Sigma70_r2"/>
    <property type="match status" value="1"/>
</dbReference>
<evidence type="ECO:0000313" key="7">
    <source>
        <dbReference type="EMBL" id="MBD9355241.1"/>
    </source>
</evidence>
<dbReference type="InterPro" id="IPR013325">
    <property type="entry name" value="RNA_pol_sigma_r2"/>
</dbReference>
<proteinExistence type="inferred from homology"/>
<feature type="domain" description="RNA polymerase sigma-70 region 2" evidence="5">
    <location>
        <begin position="8"/>
        <end position="69"/>
    </location>
</feature>
<dbReference type="Gene3D" id="1.10.10.10">
    <property type="entry name" value="Winged helix-like DNA-binding domain superfamily/Winged helix DNA-binding domain"/>
    <property type="match status" value="1"/>
</dbReference>
<keyword evidence="4" id="KW-0804">Transcription</keyword>
<dbReference type="InterPro" id="IPR013324">
    <property type="entry name" value="RNA_pol_sigma_r3/r4-like"/>
</dbReference>
<dbReference type="InterPro" id="IPR014284">
    <property type="entry name" value="RNA_pol_sigma-70_dom"/>
</dbReference>
<dbReference type="Proteomes" id="UP000652176">
    <property type="component" value="Unassembled WGS sequence"/>
</dbReference>
<name>A0ABR9CXI8_9GAMM</name>
<feature type="domain" description="RNA polymerase sigma factor 70 region 4 type 2" evidence="6">
    <location>
        <begin position="106"/>
        <end position="158"/>
    </location>
</feature>
<dbReference type="InterPro" id="IPR036388">
    <property type="entry name" value="WH-like_DNA-bd_sf"/>
</dbReference>
<dbReference type="InterPro" id="IPR013249">
    <property type="entry name" value="RNA_pol_sigma70_r4_t2"/>
</dbReference>
<dbReference type="Pfam" id="PF08281">
    <property type="entry name" value="Sigma70_r4_2"/>
    <property type="match status" value="1"/>
</dbReference>
<evidence type="ECO:0000259" key="5">
    <source>
        <dbReference type="Pfam" id="PF04542"/>
    </source>
</evidence>
<dbReference type="EMBL" id="JACXSS010000001">
    <property type="protein sequence ID" value="MBD9355241.1"/>
    <property type="molecule type" value="Genomic_DNA"/>
</dbReference>
<comment type="caution">
    <text evidence="7">The sequence shown here is derived from an EMBL/GenBank/DDBJ whole genome shotgun (WGS) entry which is preliminary data.</text>
</comment>
<keyword evidence="2" id="KW-0805">Transcription regulation</keyword>
<dbReference type="RefSeq" id="WP_192373634.1">
    <property type="nucleotide sequence ID" value="NZ_CAJHIV010000001.1"/>
</dbReference>
<keyword evidence="8" id="KW-1185">Reference proteome</keyword>
<dbReference type="PANTHER" id="PTHR43133:SF63">
    <property type="entry name" value="RNA POLYMERASE SIGMA FACTOR FECI-RELATED"/>
    <property type="match status" value="1"/>
</dbReference>
<dbReference type="PANTHER" id="PTHR43133">
    <property type="entry name" value="RNA POLYMERASE ECF-TYPE SIGMA FACTO"/>
    <property type="match status" value="1"/>
</dbReference>
<organism evidence="7 8">
    <name type="scientific">Methylomonas albis</name>
    <dbReference type="NCBI Taxonomy" id="1854563"/>
    <lineage>
        <taxon>Bacteria</taxon>
        <taxon>Pseudomonadati</taxon>
        <taxon>Pseudomonadota</taxon>
        <taxon>Gammaproteobacteria</taxon>
        <taxon>Methylococcales</taxon>
        <taxon>Methylococcaceae</taxon>
        <taxon>Methylomonas</taxon>
    </lineage>
</organism>
<evidence type="ECO:0000256" key="1">
    <source>
        <dbReference type="ARBA" id="ARBA00010641"/>
    </source>
</evidence>
<comment type="similarity">
    <text evidence="1">Belongs to the sigma-70 factor family. ECF subfamily.</text>
</comment>
<accession>A0ABR9CXI8</accession>
<dbReference type="NCBIfam" id="TIGR02937">
    <property type="entry name" value="sigma70-ECF"/>
    <property type="match status" value="1"/>
</dbReference>
<evidence type="ECO:0000256" key="4">
    <source>
        <dbReference type="ARBA" id="ARBA00023163"/>
    </source>
</evidence>
<evidence type="ECO:0000259" key="6">
    <source>
        <dbReference type="Pfam" id="PF08281"/>
    </source>
</evidence>
<keyword evidence="3" id="KW-0731">Sigma factor</keyword>
<sequence length="173" mass="19561">MNNLLDILFRRHKKELLAFAERQSNVNIAEDITQEAFLRLMQHPNLAAIENHRAYLFKTAANLSKNAYDHEQVRSRYAPNEAIDLEQLICPLPPLESAIAAQQQIECFLAVLTQLPEVVQHAFILSKLDGLSYPEVAEALGISGKSAQRYVFKAWQHLIQHLGNDFLGDNLTG</sequence>